<gene>
    <name evidence="2" type="ORF">DSL64_17215</name>
</gene>
<dbReference type="OrthoDB" id="154293at2"/>
<comment type="caution">
    <text evidence="2">The sequence shown here is derived from an EMBL/GenBank/DDBJ whole genome shotgun (WGS) entry which is preliminary data.</text>
</comment>
<dbReference type="AlphaFoldDB" id="A0A3D8Y9Q6"/>
<dbReference type="Proteomes" id="UP000256373">
    <property type="component" value="Unassembled WGS sequence"/>
</dbReference>
<feature type="domain" description="Mycothiol-dependent maleylpyruvate isomerase metal-binding" evidence="1">
    <location>
        <begin position="12"/>
        <end position="153"/>
    </location>
</feature>
<keyword evidence="3" id="KW-1185">Reference proteome</keyword>
<evidence type="ECO:0000259" key="1">
    <source>
        <dbReference type="Pfam" id="PF11716"/>
    </source>
</evidence>
<dbReference type="NCBIfam" id="TIGR03083">
    <property type="entry name" value="maleylpyruvate isomerase family mycothiol-dependent enzyme"/>
    <property type="match status" value="1"/>
</dbReference>
<dbReference type="SUPFAM" id="SSF109854">
    <property type="entry name" value="DinB/YfiT-like putative metalloenzymes"/>
    <property type="match status" value="1"/>
</dbReference>
<protein>
    <recommendedName>
        <fullName evidence="1">Mycothiol-dependent maleylpyruvate isomerase metal-binding domain-containing protein</fullName>
    </recommendedName>
</protein>
<dbReference type="GO" id="GO:0046872">
    <property type="term" value="F:metal ion binding"/>
    <property type="evidence" value="ECO:0007669"/>
    <property type="project" value="InterPro"/>
</dbReference>
<evidence type="ECO:0000313" key="3">
    <source>
        <dbReference type="Proteomes" id="UP000256373"/>
    </source>
</evidence>
<reference evidence="2 3" key="1">
    <citation type="submission" date="2018-07" db="EMBL/GenBank/DDBJ databases">
        <title>Dyadobacter roseus sp. nov., isolated from rose rhizosphere soil.</title>
        <authorList>
            <person name="Chen L."/>
        </authorList>
    </citation>
    <scope>NUCLEOTIDE SEQUENCE [LARGE SCALE GENOMIC DNA]</scope>
    <source>
        <strain evidence="2 3">RS19</strain>
    </source>
</reference>
<organism evidence="2 3">
    <name type="scientific">Dyadobacter luteus</name>
    <dbReference type="NCBI Taxonomy" id="2259619"/>
    <lineage>
        <taxon>Bacteria</taxon>
        <taxon>Pseudomonadati</taxon>
        <taxon>Bacteroidota</taxon>
        <taxon>Cytophagia</taxon>
        <taxon>Cytophagales</taxon>
        <taxon>Spirosomataceae</taxon>
        <taxon>Dyadobacter</taxon>
    </lineage>
</organism>
<dbReference type="InterPro" id="IPR024344">
    <property type="entry name" value="MDMPI_metal-binding"/>
</dbReference>
<dbReference type="EMBL" id="QNUL01000014">
    <property type="protein sequence ID" value="REA59739.1"/>
    <property type="molecule type" value="Genomic_DNA"/>
</dbReference>
<dbReference type="InterPro" id="IPR017517">
    <property type="entry name" value="Maleyloyr_isom"/>
</dbReference>
<evidence type="ECO:0000313" key="2">
    <source>
        <dbReference type="EMBL" id="REA59739.1"/>
    </source>
</evidence>
<dbReference type="Pfam" id="PF11716">
    <property type="entry name" value="MDMPI_N"/>
    <property type="match status" value="1"/>
</dbReference>
<accession>A0A3D8Y9Q6</accession>
<proteinExistence type="predicted"/>
<sequence>MIETRHLFPILDEKLIELLRSLTEEDWNKPTVAKLWTVRDVASHLLDGNMRMISLFRDGHGVVPDRPIHSYQDLVAFLNELNADWVRATKRLSPSLLTDLLETTGREYSRLIQQHNPDENAVFPVAWAGEDVSKNWFHVAREYTEKWHHQQQIRLGTGKPGIMTKDFYMPFIHTLLLGLPHVYRDVTAPPGTALKITISGEAGGVWFLVREESAWSLQASYSSLVTATIAIPAEIAWQLFTKAVRPEELESIIILDGDRRMAVQALTLIAVMA</sequence>
<dbReference type="InterPro" id="IPR034660">
    <property type="entry name" value="DinB/YfiT-like"/>
</dbReference>
<dbReference type="Gene3D" id="1.20.120.450">
    <property type="entry name" value="dinb family like domain"/>
    <property type="match status" value="1"/>
</dbReference>
<dbReference type="RefSeq" id="WP_115832156.1">
    <property type="nucleotide sequence ID" value="NZ_QNUL01000014.1"/>
</dbReference>
<name>A0A3D8Y9Q6_9BACT</name>